<proteinExistence type="inferred from homology"/>
<feature type="region of interest" description="Disordered" evidence="4">
    <location>
        <begin position="414"/>
        <end position="433"/>
    </location>
</feature>
<evidence type="ECO:0000256" key="1">
    <source>
        <dbReference type="ARBA" id="ARBA00005234"/>
    </source>
</evidence>
<feature type="compositionally biased region" description="Acidic residues" evidence="4">
    <location>
        <begin position="1"/>
        <end position="20"/>
    </location>
</feature>
<dbReference type="GO" id="GO:0006508">
    <property type="term" value="P:proteolysis"/>
    <property type="evidence" value="ECO:0007669"/>
    <property type="project" value="UniProtKB-KW"/>
</dbReference>
<dbReference type="PANTHER" id="PTHR33018:SF34">
    <property type="entry name" value="OS02G0472350 PROTEIN"/>
    <property type="match status" value="1"/>
</dbReference>
<dbReference type="SUPFAM" id="SSF54001">
    <property type="entry name" value="Cysteine proteinases"/>
    <property type="match status" value="1"/>
</dbReference>
<evidence type="ECO:0000313" key="6">
    <source>
        <dbReference type="EMBL" id="ACS88374.1"/>
    </source>
</evidence>
<keyword evidence="2" id="KW-0645">Protease</keyword>
<evidence type="ECO:0000256" key="4">
    <source>
        <dbReference type="SAM" id="MobiDB-lite"/>
    </source>
</evidence>
<name>G8XUM8_COILA</name>
<feature type="compositionally biased region" description="Basic and acidic residues" evidence="4">
    <location>
        <begin position="223"/>
        <end position="242"/>
    </location>
</feature>
<evidence type="ECO:0000256" key="3">
    <source>
        <dbReference type="ARBA" id="ARBA00022801"/>
    </source>
</evidence>
<feature type="region of interest" description="Disordered" evidence="4">
    <location>
        <begin position="385"/>
        <end position="407"/>
    </location>
</feature>
<dbReference type="Pfam" id="PF02902">
    <property type="entry name" value="Peptidase_C48"/>
    <property type="match status" value="1"/>
</dbReference>
<evidence type="ECO:0000259" key="5">
    <source>
        <dbReference type="PROSITE" id="PS50600"/>
    </source>
</evidence>
<dbReference type="PRINTS" id="PR01217">
    <property type="entry name" value="PRICHEXTENSN"/>
</dbReference>
<dbReference type="InterPro" id="IPR003653">
    <property type="entry name" value="Peptidase_C48_C"/>
</dbReference>
<dbReference type="EMBL" id="FJ487449">
    <property type="protein sequence ID" value="ACS88374.1"/>
    <property type="molecule type" value="Genomic_DNA"/>
</dbReference>
<dbReference type="GO" id="GO:0008234">
    <property type="term" value="F:cysteine-type peptidase activity"/>
    <property type="evidence" value="ECO:0007669"/>
    <property type="project" value="InterPro"/>
</dbReference>
<dbReference type="InterPro" id="IPR038765">
    <property type="entry name" value="Papain-like_cys_pep_sf"/>
</dbReference>
<dbReference type="Gene3D" id="3.40.395.10">
    <property type="entry name" value="Adenoviral Proteinase, Chain A"/>
    <property type="match status" value="1"/>
</dbReference>
<protein>
    <submittedName>
        <fullName evidence="6">Transposon protein</fullName>
    </submittedName>
</protein>
<dbReference type="InterPro" id="IPR004242">
    <property type="entry name" value="Transposase_21"/>
</dbReference>
<evidence type="ECO:0000256" key="2">
    <source>
        <dbReference type="ARBA" id="ARBA00022670"/>
    </source>
</evidence>
<dbReference type="PROSITE" id="PS50600">
    <property type="entry name" value="ULP_PROTEASE"/>
    <property type="match status" value="1"/>
</dbReference>
<comment type="similarity">
    <text evidence="1">Belongs to the peptidase C48 family.</text>
</comment>
<keyword evidence="3" id="KW-0378">Hydrolase</keyword>
<feature type="compositionally biased region" description="Pro residues" evidence="4">
    <location>
        <begin position="245"/>
        <end position="300"/>
    </location>
</feature>
<feature type="region of interest" description="Disordered" evidence="4">
    <location>
        <begin position="199"/>
        <end position="328"/>
    </location>
</feature>
<dbReference type="Pfam" id="PF02992">
    <property type="entry name" value="Transposase_21"/>
    <property type="match status" value="1"/>
</dbReference>
<dbReference type="Pfam" id="PF26133">
    <property type="entry name" value="DUF8039"/>
    <property type="match status" value="1"/>
</dbReference>
<organism evidence="6">
    <name type="scientific">Coix lacryma-jobi</name>
    <name type="common">Job's tears</name>
    <dbReference type="NCBI Taxonomy" id="4505"/>
    <lineage>
        <taxon>Eukaryota</taxon>
        <taxon>Viridiplantae</taxon>
        <taxon>Streptophyta</taxon>
        <taxon>Embryophyta</taxon>
        <taxon>Tracheophyta</taxon>
        <taxon>Spermatophyta</taxon>
        <taxon>Magnoliopsida</taxon>
        <taxon>Liliopsida</taxon>
        <taxon>Poales</taxon>
        <taxon>Poaceae</taxon>
        <taxon>PACMAD clade</taxon>
        <taxon>Panicoideae</taxon>
        <taxon>Andropogonodae</taxon>
        <taxon>Andropogoneae</taxon>
        <taxon>Rottboelliinae</taxon>
        <taxon>Coix</taxon>
    </lineage>
</organism>
<feature type="domain" description="Ubiquitin-like protease family profile" evidence="5">
    <location>
        <begin position="550"/>
        <end position="722"/>
    </location>
</feature>
<feature type="region of interest" description="Disordered" evidence="4">
    <location>
        <begin position="1"/>
        <end position="21"/>
    </location>
</feature>
<sequence length="749" mass="86447">MGEGEEEASAEDTLAEDDALGDVIRDTQRDCESERRRLSLTEYENLDECPVCKASRYKIRRDDPGDVEDEERLRKKISAKVMWYAPIIPRLKRLFRNKYHAKLRKFIMMLVLIQGPRQPGNDIDVYLRPLVEELLLLWSKSGRVWAIIPPGYTSVSVDRVVKGYNNVELDIKGGDGEKTLGEAKKTFICWHKRYIIIPRASPPPPQQPNPSRTSPNLSPIIHSPHDHSVASDDDQDQTRRDPSPLLAPPSPPRRDPTPPPAPSPPRRDPTPPPAPPSPLKRAPTPPPAPSPRQVPTLPPPTKKRPVTQTKASAPPPPKKTASVRKPALKMTKLAYDMTDEETEAAAQKDLNKFFDAAIGSGRAKRNPEKPYLFVCPEKLRQTVDDQHKKVRASRNALPKSDYDRTLSKSIEEAKKTKKRAGKGVPQLGEQKQQSVPDLVVGNEYGTNMDIIQRAYGDVDPEQLLKFFEETGLNVENILGEAGIISAPEVDKWQRAYVYGQSLYNPAALRDLGTQMHLLNQWYLTTCGRKTDDYICVRIRDHDYFRGDDIIYVQFNELHQLCHMDALDKSLVSCFCLNMMRQLRRKNDKEIGFIDPYIVFKHPSSTPSDAWKTQTERNLRRFFVNQRDKRYILFPYNFSFHWILIVIDLHESRLLIYDSLRKPQEDYQDMIDIIRWVWVWFFQKHRPDLKAQLPDPLRLNWVLRQSPGNNLCAYYVCEFLTVYEKRTHLQNQQETWLKNQVMDKIRLKAI</sequence>
<dbReference type="PANTHER" id="PTHR33018">
    <property type="entry name" value="OS10G0338966 PROTEIN-RELATED"/>
    <property type="match status" value="1"/>
</dbReference>
<dbReference type="InterPro" id="IPR058352">
    <property type="entry name" value="DUF8039"/>
</dbReference>
<dbReference type="AlphaFoldDB" id="G8XUM8"/>
<accession>G8XUM8</accession>
<reference evidence="6" key="1">
    <citation type="submission" date="2008-11" db="EMBL/GenBank/DDBJ databases">
        <title>Collinearity and conserved non-coding sequence in tb1 locus of grass species.</title>
        <authorList>
            <person name="Jin W."/>
            <person name="Sun Z."/>
            <person name="Huang B."/>
            <person name="Meng X."/>
            <person name="Wang G."/>
            <person name="Wang F."/>
            <person name="Wang G."/>
            <person name="Mei B."/>
            <person name="Xu Z."/>
            <person name="Song R."/>
        </authorList>
    </citation>
    <scope>NUCLEOTIDE SEQUENCE</scope>
</reference>